<gene>
    <name evidence="1" type="ORF">O3W52_26375</name>
</gene>
<dbReference type="RefSeq" id="WP_269285141.1">
    <property type="nucleotide sequence ID" value="NZ_JAPVOI010000005.1"/>
</dbReference>
<dbReference type="Proteomes" id="UP001079430">
    <property type="component" value="Unassembled WGS sequence"/>
</dbReference>
<evidence type="ECO:0000313" key="2">
    <source>
        <dbReference type="Proteomes" id="UP001079430"/>
    </source>
</evidence>
<reference evidence="1" key="1">
    <citation type="submission" date="2022-10" db="EMBL/GenBank/DDBJ databases">
        <title>Whole genome sequencing of three plant growth promoting bacteria isolated from Vachellia tortilis subsp. raddiana in Morocco.</title>
        <authorList>
            <person name="Hnini M."/>
            <person name="Zouagui R."/>
            <person name="Zouagui H."/>
            <person name="Chemao Elfihri M.-W."/>
            <person name="Ibrahimi A."/>
            <person name="Sbabou L."/>
            <person name="Aurag J."/>
        </authorList>
    </citation>
    <scope>NUCLEOTIDE SEQUENCE</scope>
    <source>
        <strain evidence="1">LMR678</strain>
    </source>
</reference>
<accession>A0ABT4KN29</accession>
<keyword evidence="2" id="KW-1185">Reference proteome</keyword>
<sequence length="91" mass="10121">MNAAKEIFAYQVIPGTDEVLLFAETLEMARREASEHCEGLKAIGEIVEGGIAIYKVRLKELSLSDLVTVLNYPEDTRDRLVQAIERLAVVS</sequence>
<evidence type="ECO:0000313" key="1">
    <source>
        <dbReference type="EMBL" id="MCZ4093377.1"/>
    </source>
</evidence>
<comment type="caution">
    <text evidence="1">The sequence shown here is derived from an EMBL/GenBank/DDBJ whole genome shotgun (WGS) entry which is preliminary data.</text>
</comment>
<name>A0ABT4KN29_9HYPH</name>
<organism evidence="1 2">
    <name type="scientific">Sinorhizobium psoraleae</name>
    <dbReference type="NCBI Taxonomy" id="520838"/>
    <lineage>
        <taxon>Bacteria</taxon>
        <taxon>Pseudomonadati</taxon>
        <taxon>Pseudomonadota</taxon>
        <taxon>Alphaproteobacteria</taxon>
        <taxon>Hyphomicrobiales</taxon>
        <taxon>Rhizobiaceae</taxon>
        <taxon>Sinorhizobium/Ensifer group</taxon>
        <taxon>Sinorhizobium</taxon>
    </lineage>
</organism>
<dbReference type="EMBL" id="JAPVOI010000005">
    <property type="protein sequence ID" value="MCZ4093377.1"/>
    <property type="molecule type" value="Genomic_DNA"/>
</dbReference>
<protein>
    <submittedName>
        <fullName evidence="1">Uncharacterized protein</fullName>
    </submittedName>
</protein>
<proteinExistence type="predicted"/>